<name>G5HAB1_9BACT</name>
<dbReference type="AlphaFoldDB" id="G5HAB1"/>
<feature type="transmembrane region" description="Helical" evidence="2">
    <location>
        <begin position="72"/>
        <end position="93"/>
    </location>
</feature>
<sequence>MYGPGFTPQTPRPAADDAPPVQTVSTVEWFFAILLMAIPLVNLIFLLVWAFGDGINPNKVTWARAALLWMGIWFVLSLCFFSTVMSALTTVIAK</sequence>
<proteinExistence type="predicted"/>
<gene>
    <name evidence="3" type="ORF">HMPREF9450_01576</name>
</gene>
<feature type="region of interest" description="Disordered" evidence="1">
    <location>
        <begin position="1"/>
        <end position="20"/>
    </location>
</feature>
<dbReference type="STRING" id="742725.HMPREF9450_01576"/>
<evidence type="ECO:0000256" key="2">
    <source>
        <dbReference type="SAM" id="Phobius"/>
    </source>
</evidence>
<keyword evidence="4" id="KW-1185">Reference proteome</keyword>
<reference evidence="3 4" key="1">
    <citation type="submission" date="2011-08" db="EMBL/GenBank/DDBJ databases">
        <title>The Genome Sequence of Alistipes indistinctus YIT 12060.</title>
        <authorList>
            <consortium name="The Broad Institute Genome Sequencing Platform"/>
            <person name="Earl A."/>
            <person name="Ward D."/>
            <person name="Feldgarden M."/>
            <person name="Gevers D."/>
            <person name="Morotomi M."/>
            <person name="Young S.K."/>
            <person name="Zeng Q."/>
            <person name="Gargeya S."/>
            <person name="Fitzgerald M."/>
            <person name="Haas B."/>
            <person name="Abouelleil A."/>
            <person name="Alvarado L."/>
            <person name="Arachchi H.M."/>
            <person name="Berlin A."/>
            <person name="Brown A."/>
            <person name="Chapman S.B."/>
            <person name="Chen Z."/>
            <person name="Dunbar C."/>
            <person name="Freedman E."/>
            <person name="Gearin G."/>
            <person name="Gellesch M."/>
            <person name="Goldberg J."/>
            <person name="Griggs A."/>
            <person name="Gujja S."/>
            <person name="Heiman D."/>
            <person name="Howarth C."/>
            <person name="Larson L."/>
            <person name="Lui A."/>
            <person name="MacDonald P.J.P."/>
            <person name="Montmayeur A."/>
            <person name="Murphy C."/>
            <person name="Neiman D."/>
            <person name="Pearson M."/>
            <person name="Priest M."/>
            <person name="Roberts A."/>
            <person name="Saif S."/>
            <person name="Shea T."/>
            <person name="Shenoy N."/>
            <person name="Sisk P."/>
            <person name="Stolte C."/>
            <person name="Sykes S."/>
            <person name="Wortman J."/>
            <person name="Nusbaum C."/>
            <person name="Birren B."/>
        </authorList>
    </citation>
    <scope>NUCLEOTIDE SEQUENCE [LARGE SCALE GENOMIC DNA]</scope>
    <source>
        <strain evidence="3 4">YIT 12060</strain>
    </source>
</reference>
<protein>
    <submittedName>
        <fullName evidence="3">Uncharacterized protein</fullName>
    </submittedName>
</protein>
<keyword evidence="2" id="KW-0812">Transmembrane</keyword>
<comment type="caution">
    <text evidence="3">The sequence shown here is derived from an EMBL/GenBank/DDBJ whole genome shotgun (WGS) entry which is preliminary data.</text>
</comment>
<evidence type="ECO:0000313" key="3">
    <source>
        <dbReference type="EMBL" id="EHB91527.1"/>
    </source>
</evidence>
<keyword evidence="2" id="KW-0472">Membrane</keyword>
<organism evidence="3 4">
    <name type="scientific">Alistipes indistinctus YIT 12060</name>
    <dbReference type="NCBI Taxonomy" id="742725"/>
    <lineage>
        <taxon>Bacteria</taxon>
        <taxon>Pseudomonadati</taxon>
        <taxon>Bacteroidota</taxon>
        <taxon>Bacteroidia</taxon>
        <taxon>Bacteroidales</taxon>
        <taxon>Rikenellaceae</taxon>
        <taxon>Alistipes</taxon>
    </lineage>
</organism>
<dbReference type="RefSeq" id="WP_009134382.1">
    <property type="nucleotide sequence ID" value="NZ_CP102250.1"/>
</dbReference>
<feature type="transmembrane region" description="Helical" evidence="2">
    <location>
        <begin position="29"/>
        <end position="51"/>
    </location>
</feature>
<dbReference type="GeneID" id="92815392"/>
<dbReference type="EMBL" id="ADLD01000013">
    <property type="protein sequence ID" value="EHB91527.1"/>
    <property type="molecule type" value="Genomic_DNA"/>
</dbReference>
<dbReference type="Proteomes" id="UP000006008">
    <property type="component" value="Unassembled WGS sequence"/>
</dbReference>
<evidence type="ECO:0000313" key="4">
    <source>
        <dbReference type="Proteomes" id="UP000006008"/>
    </source>
</evidence>
<accession>G5HAB1</accession>
<dbReference type="HOGENOM" id="CLU_127540_2_1_10"/>
<dbReference type="OrthoDB" id="2943819at2"/>
<evidence type="ECO:0000256" key="1">
    <source>
        <dbReference type="SAM" id="MobiDB-lite"/>
    </source>
</evidence>
<keyword evidence="2" id="KW-1133">Transmembrane helix</keyword>